<dbReference type="PANTHER" id="PTHR33121:SF79">
    <property type="entry name" value="CYCLIC DI-GMP PHOSPHODIESTERASE PDED-RELATED"/>
    <property type="match status" value="1"/>
</dbReference>
<dbReference type="Gene3D" id="3.30.110.200">
    <property type="match status" value="1"/>
</dbReference>
<keyword evidence="1" id="KW-1133">Transmembrane helix</keyword>
<dbReference type="SMART" id="SM00304">
    <property type="entry name" value="HAMP"/>
    <property type="match status" value="1"/>
</dbReference>
<dbReference type="PANTHER" id="PTHR33121">
    <property type="entry name" value="CYCLIC DI-GMP PHOSPHODIESTERASE PDEF"/>
    <property type="match status" value="1"/>
</dbReference>
<keyword evidence="6" id="KW-1185">Reference proteome</keyword>
<dbReference type="PROSITE" id="PS50887">
    <property type="entry name" value="GGDEF"/>
    <property type="match status" value="1"/>
</dbReference>
<evidence type="ECO:0000259" key="4">
    <source>
        <dbReference type="PROSITE" id="PS50887"/>
    </source>
</evidence>
<dbReference type="InterPro" id="IPR032244">
    <property type="entry name" value="LapD_MoxY_N"/>
</dbReference>
<name>A0ABS3ND67_9GAMM</name>
<dbReference type="InterPro" id="IPR043128">
    <property type="entry name" value="Rev_trsase/Diguanyl_cyclase"/>
</dbReference>
<dbReference type="Pfam" id="PF16448">
    <property type="entry name" value="LapD_MoxY_N"/>
    <property type="match status" value="1"/>
</dbReference>
<dbReference type="InterPro" id="IPR000160">
    <property type="entry name" value="GGDEF_dom"/>
</dbReference>
<evidence type="ECO:0000313" key="5">
    <source>
        <dbReference type="EMBL" id="MBO1518549.1"/>
    </source>
</evidence>
<dbReference type="SUPFAM" id="SSF55073">
    <property type="entry name" value="Nucleotide cyclase"/>
    <property type="match status" value="1"/>
</dbReference>
<evidence type="ECO:0000259" key="3">
    <source>
        <dbReference type="PROSITE" id="PS50885"/>
    </source>
</evidence>
<dbReference type="PROSITE" id="PS50885">
    <property type="entry name" value="HAMP"/>
    <property type="match status" value="1"/>
</dbReference>
<dbReference type="RefSeq" id="WP_208004122.1">
    <property type="nucleotide sequence ID" value="NZ_JAGDFX010000002.1"/>
</dbReference>
<dbReference type="Pfam" id="PF00563">
    <property type="entry name" value="EAL"/>
    <property type="match status" value="1"/>
</dbReference>
<feature type="transmembrane region" description="Helical" evidence="1">
    <location>
        <begin position="152"/>
        <end position="175"/>
    </location>
</feature>
<dbReference type="Proteomes" id="UP000664882">
    <property type="component" value="Unassembled WGS sequence"/>
</dbReference>
<dbReference type="SUPFAM" id="SSF141868">
    <property type="entry name" value="EAL domain-like"/>
    <property type="match status" value="1"/>
</dbReference>
<keyword evidence="1" id="KW-0472">Membrane</keyword>
<dbReference type="Gene3D" id="3.20.20.450">
    <property type="entry name" value="EAL domain"/>
    <property type="match status" value="1"/>
</dbReference>
<reference evidence="5 6" key="1">
    <citation type="submission" date="2021-03" db="EMBL/GenBank/DDBJ databases">
        <title>Oceanisphaera sp. nov., isolated from the intestine.</title>
        <authorList>
            <person name="Zhao L.-H."/>
            <person name="Shi L.-F."/>
        </authorList>
    </citation>
    <scope>NUCLEOTIDE SEQUENCE [LARGE SCALE GENOMIC DNA]</scope>
    <source>
        <strain evidence="5 6">DM8</strain>
    </source>
</reference>
<dbReference type="SMART" id="SM00267">
    <property type="entry name" value="GGDEF"/>
    <property type="match status" value="1"/>
</dbReference>
<dbReference type="InterPro" id="IPR029787">
    <property type="entry name" value="Nucleotide_cyclase"/>
</dbReference>
<evidence type="ECO:0000313" key="6">
    <source>
        <dbReference type="Proteomes" id="UP000664882"/>
    </source>
</evidence>
<dbReference type="InterPro" id="IPR035919">
    <property type="entry name" value="EAL_sf"/>
</dbReference>
<feature type="domain" description="HAMP" evidence="3">
    <location>
        <begin position="172"/>
        <end position="224"/>
    </location>
</feature>
<dbReference type="Gene3D" id="6.20.270.20">
    <property type="entry name" value="LapD/MoxY periplasmic domain"/>
    <property type="match status" value="1"/>
</dbReference>
<sequence length="636" mass="71445">MTLYRQLLVTMLLLFIMLFVTAYSVQFSSTRNYLAQQQETTVINTATSLGLALTPYLETSDNLGAESVINAVFDGGFYRKIQLELLAANKDITRENVIPPQNVPDWFINLGLFDSVSYDAVLTSGWLQLGKLTIEGHPGQAYYQLWQGMSQLATWFVLCFVVAWGLLVLALRYFLKPLHDIELQAHEIERQRFGHVISLPNTRELREVVKAINSMSGQLEVQFKEQADEAERLRHRAFSDPTSGLGNRAFFVSQSQSWISDGTGGAVLLIAVDILEKLDQEEGFTARDQMIKAIANDLQKLCQRFSDFALSRLSAREFALLVPESDIERLSLLGEEINRQIAEQVIDPVNVPNISVIGIAVIQDKDESSQLLTRADHALNKARMEEAGAVVIEHSKREHQLGRLAWKKLIETALTNDLFELSSQAVCDIHGTLLHEEVYMAIRNGNTVYGAGSFLPMVEQFKLGERLDLHIIERTLNKLVASPSVYLAVNLTQHSCEQAGFWHQLDLLLAQYPNVCSRLLLELPEKVFVFHKNALMVPLASLNVAWGIDHFGRHFDLLTQLSDLSPHYVKLDHSFTSNVAKADYDDAFLAAVCRSAHSMGAVTIATRVETEPQLEVLKTLYVDAYQGFVSPPQKWV</sequence>
<dbReference type="EMBL" id="JAGDFX010000002">
    <property type="protein sequence ID" value="MBO1518549.1"/>
    <property type="molecule type" value="Genomic_DNA"/>
</dbReference>
<evidence type="ECO:0000259" key="2">
    <source>
        <dbReference type="PROSITE" id="PS50883"/>
    </source>
</evidence>
<dbReference type="InterPro" id="IPR050706">
    <property type="entry name" value="Cyclic-di-GMP_PDE-like"/>
</dbReference>
<feature type="domain" description="GGDEF" evidence="4">
    <location>
        <begin position="263"/>
        <end position="395"/>
    </location>
</feature>
<proteinExistence type="predicted"/>
<dbReference type="NCBIfam" id="TIGR00254">
    <property type="entry name" value="GGDEF"/>
    <property type="match status" value="1"/>
</dbReference>
<dbReference type="Gene3D" id="3.30.70.270">
    <property type="match status" value="1"/>
</dbReference>
<comment type="caution">
    <text evidence="5">The sequence shown here is derived from an EMBL/GenBank/DDBJ whole genome shotgun (WGS) entry which is preliminary data.</text>
</comment>
<dbReference type="InterPro" id="IPR042461">
    <property type="entry name" value="LapD_MoxY_peri_C"/>
</dbReference>
<dbReference type="CDD" id="cd01948">
    <property type="entry name" value="EAL"/>
    <property type="match status" value="1"/>
</dbReference>
<dbReference type="InterPro" id="IPR003660">
    <property type="entry name" value="HAMP_dom"/>
</dbReference>
<gene>
    <name evidence="5" type="ORF">J3U76_02665</name>
</gene>
<feature type="domain" description="EAL" evidence="2">
    <location>
        <begin position="403"/>
        <end position="636"/>
    </location>
</feature>
<dbReference type="Pfam" id="PF00990">
    <property type="entry name" value="GGDEF"/>
    <property type="match status" value="1"/>
</dbReference>
<dbReference type="Pfam" id="PF00672">
    <property type="entry name" value="HAMP"/>
    <property type="match status" value="1"/>
</dbReference>
<keyword evidence="1" id="KW-0812">Transmembrane</keyword>
<dbReference type="InterPro" id="IPR001633">
    <property type="entry name" value="EAL_dom"/>
</dbReference>
<evidence type="ECO:0000256" key="1">
    <source>
        <dbReference type="SAM" id="Phobius"/>
    </source>
</evidence>
<dbReference type="PROSITE" id="PS50883">
    <property type="entry name" value="EAL"/>
    <property type="match status" value="1"/>
</dbReference>
<accession>A0ABS3ND67</accession>
<organism evidence="5 6">
    <name type="scientific">Oceanisphaera pacifica</name>
    <dbReference type="NCBI Taxonomy" id="2818389"/>
    <lineage>
        <taxon>Bacteria</taxon>
        <taxon>Pseudomonadati</taxon>
        <taxon>Pseudomonadota</taxon>
        <taxon>Gammaproteobacteria</taxon>
        <taxon>Aeromonadales</taxon>
        <taxon>Aeromonadaceae</taxon>
        <taxon>Oceanisphaera</taxon>
    </lineage>
</organism>
<protein>
    <submittedName>
        <fullName evidence="5">EAL domain-containing protein</fullName>
    </submittedName>
</protein>
<dbReference type="SMART" id="SM00052">
    <property type="entry name" value="EAL"/>
    <property type="match status" value="1"/>
</dbReference>